<proteinExistence type="predicted"/>
<comment type="caution">
    <text evidence="4">The sequence shown here is derived from an EMBL/GenBank/DDBJ whole genome shotgun (WGS) entry which is preliminary data.</text>
</comment>
<dbReference type="Gene3D" id="3.50.50.60">
    <property type="entry name" value="FAD/NAD(P)-binding domain"/>
    <property type="match status" value="2"/>
</dbReference>
<dbReference type="SUPFAM" id="SSF51905">
    <property type="entry name" value="FAD/NAD(P)-binding domain"/>
    <property type="match status" value="1"/>
</dbReference>
<dbReference type="Proteomes" id="UP001057455">
    <property type="component" value="Unassembled WGS sequence"/>
</dbReference>
<keyword evidence="5" id="KW-1185">Reference proteome</keyword>
<sequence length="789" mass="88196">MSVLKTDTCVLVVGAGPVGVTLQLLLSRIGVPCLLAERNTLPRSHPRAHYVSNRSMEVWRQLGHIDKAIECITEPLEYWRYFKYCRHITDPNVHLYGTVDHFRDAYTYRDTYFEELSPSRITNIPQHKLLFLLKAASLSRSQVYPSTSANDYLAWLKNHYNHVMKTSKFDECKLNKLAALRGPAILPREIDAFMTPSDAKSGIPFIDGGLKFERFVSDDMKNGVISELTSTRDGEKIHVKSAFVVGADGIHSKVRKYLDRKLPGQAARREDTDLLRDVMSVYFSSDQLGHLVASNPAMLYFIFSRCITVLTCQGGSPAEFVAQLPFFSEIEDAEGYDIAKCTACINEFVGTTLTDLRIINIKKWTVSTEVAASFVDPDTCRIMIAGDAAHVVAPAGGQGMNLGIADSYNLSWRLGQLFYKRLLKARHDPAAIDLIESEITDDERQSMLEYSRERSAVAEYTRNVCLTEVKNGSTFANSLHYDHAMVHRIMQFLPLGSLTSKILSNVFTMVKSTMKHVYSTPKMMDSVRKGPGEALSSGDSLGLAFPGSDLAYAYSDGTNLHLSQSHRTYQPSSIKGRRIPHCIVYSTLQNRVYKLSTVDLPSFMQPAVYHCFLVFSPKMAQDLHDLISKMNLEKKSLSYICLWNTGYLVEAAGIVEINDQPLILESSDLTRMGMEIGSKLLGIKQQRIASPKLRSTNFIFQGLGDKAANMDDLVASMGETMHNYPTAPLKAIFSNRSSLENFTKALCGKPTDLSNALIVLRPDGHILDFMESIDKDAPSLKDYIKQLIL</sequence>
<dbReference type="InterPro" id="IPR002938">
    <property type="entry name" value="FAD-bd"/>
</dbReference>
<evidence type="ECO:0000313" key="5">
    <source>
        <dbReference type="Proteomes" id="UP001057455"/>
    </source>
</evidence>
<keyword evidence="2" id="KW-0274">FAD</keyword>
<accession>A0A9W5T8G2</accession>
<evidence type="ECO:0000256" key="2">
    <source>
        <dbReference type="ARBA" id="ARBA00022827"/>
    </source>
</evidence>
<feature type="domain" description="FAD-binding" evidence="3">
    <location>
        <begin position="8"/>
        <end position="137"/>
    </location>
</feature>
<reference evidence="4" key="1">
    <citation type="submission" date="2019-12" db="EMBL/GenBank/DDBJ databases">
        <title>Genome sequence of Babesia ovis.</title>
        <authorList>
            <person name="Yamagishi J."/>
            <person name="Sevinc F."/>
            <person name="Xuan X."/>
        </authorList>
    </citation>
    <scope>NUCLEOTIDE SEQUENCE</scope>
    <source>
        <strain evidence="4">Selcuk</strain>
    </source>
</reference>
<dbReference type="AlphaFoldDB" id="A0A9W5T8G2"/>
<evidence type="ECO:0000313" key="4">
    <source>
        <dbReference type="EMBL" id="GFE52671.1"/>
    </source>
</evidence>
<dbReference type="PANTHER" id="PTHR43004:SF6">
    <property type="entry name" value="FAD_NAD(P)-BINDING OXIDOREDUCTASE FAMILY PROTEIN"/>
    <property type="match status" value="1"/>
</dbReference>
<keyword evidence="1" id="KW-0285">Flavoprotein</keyword>
<name>A0A9W5T8G2_BABOV</name>
<evidence type="ECO:0000256" key="1">
    <source>
        <dbReference type="ARBA" id="ARBA00022630"/>
    </source>
</evidence>
<gene>
    <name evidence="4" type="ORF">BaOVIS_000750</name>
</gene>
<dbReference type="OrthoDB" id="1716816at2759"/>
<dbReference type="PRINTS" id="PR00420">
    <property type="entry name" value="RNGMNOXGNASE"/>
</dbReference>
<protein>
    <submittedName>
        <fullName evidence="4">Phenol 2-monooxygenase-like protein isoform X1</fullName>
    </submittedName>
</protein>
<dbReference type="EMBL" id="BLIY01000001">
    <property type="protein sequence ID" value="GFE52671.1"/>
    <property type="molecule type" value="Genomic_DNA"/>
</dbReference>
<evidence type="ECO:0000259" key="3">
    <source>
        <dbReference type="Pfam" id="PF01494"/>
    </source>
</evidence>
<dbReference type="GO" id="GO:0005739">
    <property type="term" value="C:mitochondrion"/>
    <property type="evidence" value="ECO:0007669"/>
    <property type="project" value="TreeGrafter"/>
</dbReference>
<dbReference type="InterPro" id="IPR036188">
    <property type="entry name" value="FAD/NAD-bd_sf"/>
</dbReference>
<feature type="domain" description="FAD-binding" evidence="3">
    <location>
        <begin position="221"/>
        <end position="416"/>
    </location>
</feature>
<dbReference type="GO" id="GO:0016709">
    <property type="term" value="F:oxidoreductase activity, acting on paired donors, with incorporation or reduction of molecular oxygen, NAD(P)H as one donor, and incorporation of one atom of oxygen"/>
    <property type="evidence" value="ECO:0007669"/>
    <property type="project" value="UniProtKB-ARBA"/>
</dbReference>
<organism evidence="4 5">
    <name type="scientific">Babesia ovis</name>
    <dbReference type="NCBI Taxonomy" id="5869"/>
    <lineage>
        <taxon>Eukaryota</taxon>
        <taxon>Sar</taxon>
        <taxon>Alveolata</taxon>
        <taxon>Apicomplexa</taxon>
        <taxon>Aconoidasida</taxon>
        <taxon>Piroplasmida</taxon>
        <taxon>Babesiidae</taxon>
        <taxon>Babesia</taxon>
    </lineage>
</organism>
<dbReference type="GO" id="GO:0006744">
    <property type="term" value="P:ubiquinone biosynthetic process"/>
    <property type="evidence" value="ECO:0007669"/>
    <property type="project" value="TreeGrafter"/>
</dbReference>
<dbReference type="Gene3D" id="3.30.9.10">
    <property type="entry name" value="D-Amino Acid Oxidase, subunit A, domain 2"/>
    <property type="match status" value="2"/>
</dbReference>
<dbReference type="PANTHER" id="PTHR43004">
    <property type="entry name" value="TRK SYSTEM POTASSIUM UPTAKE PROTEIN"/>
    <property type="match status" value="1"/>
</dbReference>
<dbReference type="GO" id="GO:0071949">
    <property type="term" value="F:FAD binding"/>
    <property type="evidence" value="ECO:0007669"/>
    <property type="project" value="InterPro"/>
</dbReference>
<dbReference type="Pfam" id="PF01494">
    <property type="entry name" value="FAD_binding_3"/>
    <property type="match status" value="2"/>
</dbReference>
<dbReference type="InterPro" id="IPR050641">
    <property type="entry name" value="RIFMO-like"/>
</dbReference>